<accession>A0ABR0RSE6</accession>
<feature type="domain" description="Methyltransferase" evidence="2">
    <location>
        <begin position="79"/>
        <end position="169"/>
    </location>
</feature>
<evidence type="ECO:0000259" key="2">
    <source>
        <dbReference type="Pfam" id="PF13649"/>
    </source>
</evidence>
<keyword evidence="4" id="KW-1185">Reference proteome</keyword>
<reference evidence="3 4" key="1">
    <citation type="journal article" date="2023" name="Res Sq">
        <title>Genomic and morphological characterization of Knufia obscura isolated from the Mars 2020 spacecraft assembly facility.</title>
        <authorList>
            <person name="Chander A.M."/>
            <person name="Teixeira M.M."/>
            <person name="Singh N.K."/>
            <person name="Williams M.P."/>
            <person name="Parker C.W."/>
            <person name="Leo P."/>
            <person name="Stajich J.E."/>
            <person name="Torok T."/>
            <person name="Tighe S."/>
            <person name="Mason C.E."/>
            <person name="Venkateswaran K."/>
        </authorList>
    </citation>
    <scope>NUCLEOTIDE SEQUENCE [LARGE SCALE GENOMIC DNA]</scope>
    <source>
        <strain evidence="3 4">CCFEE 5817</strain>
    </source>
</reference>
<feature type="region of interest" description="Disordered" evidence="1">
    <location>
        <begin position="1"/>
        <end position="21"/>
    </location>
</feature>
<dbReference type="CDD" id="cd02440">
    <property type="entry name" value="AdoMet_MTases"/>
    <property type="match status" value="1"/>
</dbReference>
<protein>
    <recommendedName>
        <fullName evidence="2">Methyltransferase domain-containing protein</fullName>
    </recommendedName>
</protein>
<name>A0ABR0RSE6_9EURO</name>
<organism evidence="3 4">
    <name type="scientific">Knufia obscura</name>
    <dbReference type="NCBI Taxonomy" id="1635080"/>
    <lineage>
        <taxon>Eukaryota</taxon>
        <taxon>Fungi</taxon>
        <taxon>Dikarya</taxon>
        <taxon>Ascomycota</taxon>
        <taxon>Pezizomycotina</taxon>
        <taxon>Eurotiomycetes</taxon>
        <taxon>Chaetothyriomycetidae</taxon>
        <taxon>Chaetothyriales</taxon>
        <taxon>Trichomeriaceae</taxon>
        <taxon>Knufia</taxon>
    </lineage>
</organism>
<dbReference type="Proteomes" id="UP001334248">
    <property type="component" value="Unassembled WGS sequence"/>
</dbReference>
<dbReference type="InterPro" id="IPR029063">
    <property type="entry name" value="SAM-dependent_MTases_sf"/>
</dbReference>
<dbReference type="InterPro" id="IPR041698">
    <property type="entry name" value="Methyltransf_25"/>
</dbReference>
<sequence length="225" mass="23667">MSSTTTSTAQTSTPSLPTEQNPYLARAYATTSLSSTRALYDEWATKYDSDLPATEYQAPTLAADAIASIIGSSLPTSTILDAGCGTGLVGALLAGRGAKTIDGVDLSPGMLDVARKTGAYTELNECDLSQPMTQSDESYDVIVCVGTLTRAHVGPEVLSEFVRVVKKGGLMVATVLGDIWVSGGYKARVDELREGGRVDVLSCETIGYRVKAGLGAKLVVMRRCE</sequence>
<dbReference type="PANTHER" id="PTHR42912:SF80">
    <property type="entry name" value="METHYLTRANSFERASE DOMAIN-CONTAINING PROTEIN"/>
    <property type="match status" value="1"/>
</dbReference>
<dbReference type="Gene3D" id="3.40.50.150">
    <property type="entry name" value="Vaccinia Virus protein VP39"/>
    <property type="match status" value="1"/>
</dbReference>
<dbReference type="InterPro" id="IPR050508">
    <property type="entry name" value="Methyltransf_Superfamily"/>
</dbReference>
<dbReference type="EMBL" id="JAVHJV010000004">
    <property type="protein sequence ID" value="KAK5943178.1"/>
    <property type="molecule type" value="Genomic_DNA"/>
</dbReference>
<gene>
    <name evidence="3" type="ORF">PMZ80_004184</name>
</gene>
<dbReference type="GeneID" id="89997633"/>
<dbReference type="PANTHER" id="PTHR42912">
    <property type="entry name" value="METHYLTRANSFERASE"/>
    <property type="match status" value="1"/>
</dbReference>
<dbReference type="SUPFAM" id="SSF53335">
    <property type="entry name" value="S-adenosyl-L-methionine-dependent methyltransferases"/>
    <property type="match status" value="1"/>
</dbReference>
<evidence type="ECO:0000313" key="3">
    <source>
        <dbReference type="EMBL" id="KAK5943178.1"/>
    </source>
</evidence>
<dbReference type="RefSeq" id="XP_064731268.1">
    <property type="nucleotide sequence ID" value="XM_064872610.1"/>
</dbReference>
<feature type="compositionally biased region" description="Low complexity" evidence="1">
    <location>
        <begin position="1"/>
        <end position="18"/>
    </location>
</feature>
<comment type="caution">
    <text evidence="3">The sequence shown here is derived from an EMBL/GenBank/DDBJ whole genome shotgun (WGS) entry which is preliminary data.</text>
</comment>
<evidence type="ECO:0000313" key="4">
    <source>
        <dbReference type="Proteomes" id="UP001334248"/>
    </source>
</evidence>
<evidence type="ECO:0000256" key="1">
    <source>
        <dbReference type="SAM" id="MobiDB-lite"/>
    </source>
</evidence>
<dbReference type="Pfam" id="PF13649">
    <property type="entry name" value="Methyltransf_25"/>
    <property type="match status" value="1"/>
</dbReference>
<proteinExistence type="predicted"/>